<dbReference type="Pfam" id="PF11690">
    <property type="entry name" value="DUF3287"/>
    <property type="match status" value="1"/>
</dbReference>
<feature type="compositionally biased region" description="Acidic residues" evidence="13">
    <location>
        <begin position="856"/>
        <end position="870"/>
    </location>
</feature>
<evidence type="ECO:0000256" key="2">
    <source>
        <dbReference type="ARBA" id="ARBA00009592"/>
    </source>
</evidence>
<evidence type="ECO:0000256" key="7">
    <source>
        <dbReference type="ARBA" id="ARBA00022737"/>
    </source>
</evidence>
<dbReference type="SMART" id="SM00369">
    <property type="entry name" value="LRR_TYP"/>
    <property type="match status" value="11"/>
</dbReference>
<keyword evidence="17" id="KW-1185">Reference proteome</keyword>
<keyword evidence="7" id="KW-0677">Repeat</keyword>
<dbReference type="Pfam" id="PF13855">
    <property type="entry name" value="LRR_8"/>
    <property type="match status" value="1"/>
</dbReference>
<evidence type="ECO:0000256" key="6">
    <source>
        <dbReference type="ARBA" id="ARBA00022729"/>
    </source>
</evidence>
<name>A0A8T2BQA1_ARASU</name>
<feature type="coiled-coil region" evidence="12">
    <location>
        <begin position="1386"/>
        <end position="1463"/>
    </location>
</feature>
<feature type="region of interest" description="Disordered" evidence="13">
    <location>
        <begin position="1734"/>
        <end position="1755"/>
    </location>
</feature>
<dbReference type="InterPro" id="IPR021704">
    <property type="entry name" value="DUF3287"/>
</dbReference>
<feature type="region of interest" description="Disordered" evidence="13">
    <location>
        <begin position="1219"/>
        <end position="1260"/>
    </location>
</feature>
<feature type="signal peptide" evidence="15">
    <location>
        <begin position="1"/>
        <end position="19"/>
    </location>
</feature>
<feature type="coiled-coil region" evidence="12">
    <location>
        <begin position="1538"/>
        <end position="1565"/>
    </location>
</feature>
<keyword evidence="8 14" id="KW-1133">Transmembrane helix</keyword>
<keyword evidence="3" id="KW-1003">Cell membrane</keyword>
<feature type="region of interest" description="Disordered" evidence="13">
    <location>
        <begin position="1278"/>
        <end position="1334"/>
    </location>
</feature>
<evidence type="ECO:0000256" key="11">
    <source>
        <dbReference type="ARBA" id="ARBA00023180"/>
    </source>
</evidence>
<evidence type="ECO:0000256" key="1">
    <source>
        <dbReference type="ARBA" id="ARBA00004251"/>
    </source>
</evidence>
<evidence type="ECO:0000256" key="5">
    <source>
        <dbReference type="ARBA" id="ARBA00022692"/>
    </source>
</evidence>
<keyword evidence="11" id="KW-0325">Glycoprotein</keyword>
<gene>
    <name evidence="16" type="ORF">ISN44_As07g009690</name>
</gene>
<evidence type="ECO:0000256" key="14">
    <source>
        <dbReference type="SAM" id="Phobius"/>
    </source>
</evidence>
<keyword evidence="4" id="KW-0433">Leucine-rich repeat</keyword>
<evidence type="ECO:0000256" key="9">
    <source>
        <dbReference type="ARBA" id="ARBA00023136"/>
    </source>
</evidence>
<keyword evidence="6 15" id="KW-0732">Signal</keyword>
<dbReference type="PANTHER" id="PTHR48062">
    <property type="entry name" value="RECEPTOR-LIKE PROTEIN 14"/>
    <property type="match status" value="1"/>
</dbReference>
<evidence type="ECO:0000313" key="16">
    <source>
        <dbReference type="EMBL" id="KAG7588649.1"/>
    </source>
</evidence>
<dbReference type="InterPro" id="IPR003591">
    <property type="entry name" value="Leu-rich_rpt_typical-subtyp"/>
</dbReference>
<dbReference type="SMART" id="SM00365">
    <property type="entry name" value="LRR_SD22"/>
    <property type="match status" value="6"/>
</dbReference>
<accession>A0A8T2BQA1</accession>
<dbReference type="InterPro" id="IPR001611">
    <property type="entry name" value="Leu-rich_rpt"/>
</dbReference>
<dbReference type="OrthoDB" id="4691307at2759"/>
<dbReference type="FunFam" id="3.80.10.10:FF:001347">
    <property type="entry name" value="LRR receptor-like serine/threonine-protein kinase GSO2"/>
    <property type="match status" value="1"/>
</dbReference>
<keyword evidence="5 14" id="KW-0812">Transmembrane</keyword>
<sequence length="1755" mass="197014">MKTTFVLFLLLLCVFAINASQQEEINQQNPSIYHQKLLYKVQQWRTSLKESSVAELKLSSAIIVAGVLCFLAALISSAGGIRGRGLFIPIMITAARLDLKTTSSLSEVQSLELSARLNGFVDNIEGYKSLRKLRNLEIMDLSYNRFNNSILPFLNAATSLTSLSLQNNSVEGPFPFEEIKDLANLQLLDLSRNRLNSPMQVVCELKNLWELDLRENYFVGQLPLCLGRLNKLRVLDFSSNQLNGNLPSSFNSLESLEYLSLLDNNFTSLFSFDPVANLTKLKVLKLSSTSDMLQIKTESNWGPKFQFQLSVVVLRVCSLEKIPSFLEHQKNLRLIDLSNNRLSGKFPTWLLANNPELKVLQLQNNLFTIFQMPTIVHNLEFLDFSVNDISGLLPDNIGHALPNLVRMNASNNGFQGHLPSSMGEMVNVTFLDLSYNNFSGNLPRSFVMGCFSLKHLKLSHNKFNGHFLPRETSFTSLEELRIDSNLFTGKIGVGLLSSNTTLSILDMSNNFLTGDIPSWMANLSSLNMLSISNNFLEGTIPPSLLAISFLSLIDLSGNILSGALPSHVGGEFGIKLFLHDNNLTGPIPDTLLEKVQILDLRYNKLSGSIPQFVNTESIYILLLRGNNLTGPISRTLCHLRKIRLLDFSDNKLNGFIPSCLYNLSFGREDTNLNIGTAISKITPFKFYESTFVVEEFVVMSSSLQGIEIKFSTKRRYDSYFGATEFNNDVLDYMYGMDLSSNEFSGVIPAELGDLSKLRVMNLSRNFLSSSIPSSFSNLKDIESLDLSHNKLQGRIPHELTNLSSLVVFDVSYNNLSGMIPQGRQFNTFDENSYLGNLLLCGPPTNRSCEPKKGSEESENGGEEEEEDDEPPIDMLAFYFGTASTYVTILVGILILMCFDCPLRRAWLRIVDAFIASIKTVYVSDNEDDSQGIPVPSRNEVCTQRGDKFGPHFRSQSTHASLGDLRRLCNIPQEIEFSLPKPNEFPETVREGYCAYEVYFKGCGLFFPIPEVLLLYLLHLGIVFPQMAPNFLRYVLSTLTVSAEAGFSLTTSELLGLFRARESTAAGIFSMNPIFDRNLIDGMPLNDGPWRKYWFFFRVNPYSVQGLSGLLLPKWSSKLGNQTIPRPTVDFLSFFRIVSEGETNWNSFTLQRIHDAGLAIKNDQTRPLDPPPDEKDVSSLNARDKRKVLAETKALKDQLKTLLVDDGSLEAALSMAVDSHGAEIPNDPPVATAVRPSAQEREEEVTSSPHTKRKVPDSDILSNEKLKTVRFSSPLRASSPLHSVFPSSEPLDLELPPPSNRVIPEEVAEPRSEVPSSQGLDVNTQTPSPASISEAGGEKIGDIFRSFQTRAGAFLPPFSVWRTDIRQMYINRACHLSQASMETNGKIFHYENLLHQAMKENAKAKKEIDELKSVNQPDRLEQTKIFESSLEDMRKTLAANEKRLRIANAERDSARSDALRLKAKLEEAAALSEETSQKAEFLVRTRARDIAEAEQHSREEIRSFGRQLIQSLVKFIKDEEVWTKLQTDRAELKSNLDLIGELENGRASFENERREVSAELAVVESELSSASRPTLDLKRFSLAFGESSSQFETGEGSRQNEGSPDIVDKMFVQQIVGRHKALCDKRQRIGRRRRALDERIKRMEREILRLETEPHEWERNGLDIVAIIPTCLRRFLRMLDKLSHLSLATSDRSSFVSCSSEFRRFPMLRTEENEEPETKTINDFSGLLDLSFDEGLSSESCSGSSTSLESLSGEDF</sequence>
<feature type="region of interest" description="Disordered" evidence="13">
    <location>
        <begin position="1160"/>
        <end position="1181"/>
    </location>
</feature>
<proteinExistence type="inferred from homology"/>
<evidence type="ECO:0000256" key="13">
    <source>
        <dbReference type="SAM" id="MobiDB-lite"/>
    </source>
</evidence>
<evidence type="ECO:0000256" key="3">
    <source>
        <dbReference type="ARBA" id="ARBA00022475"/>
    </source>
</evidence>
<evidence type="ECO:0000256" key="15">
    <source>
        <dbReference type="SAM" id="SignalP"/>
    </source>
</evidence>
<evidence type="ECO:0000256" key="8">
    <source>
        <dbReference type="ARBA" id="ARBA00022989"/>
    </source>
</evidence>
<feature type="region of interest" description="Disordered" evidence="13">
    <location>
        <begin position="845"/>
        <end position="870"/>
    </location>
</feature>
<comment type="caution">
    <text evidence="16">The sequence shown here is derived from an EMBL/GenBank/DDBJ whole genome shotgun (WGS) entry which is preliminary data.</text>
</comment>
<evidence type="ECO:0000256" key="4">
    <source>
        <dbReference type="ARBA" id="ARBA00022614"/>
    </source>
</evidence>
<organism evidence="16 17">
    <name type="scientific">Arabidopsis suecica</name>
    <name type="common">Swedish thale-cress</name>
    <name type="synonym">Cardaminopsis suecica</name>
    <dbReference type="NCBI Taxonomy" id="45249"/>
    <lineage>
        <taxon>Eukaryota</taxon>
        <taxon>Viridiplantae</taxon>
        <taxon>Streptophyta</taxon>
        <taxon>Embryophyta</taxon>
        <taxon>Tracheophyta</taxon>
        <taxon>Spermatophyta</taxon>
        <taxon>Magnoliopsida</taxon>
        <taxon>eudicotyledons</taxon>
        <taxon>Gunneridae</taxon>
        <taxon>Pentapetalae</taxon>
        <taxon>rosids</taxon>
        <taxon>malvids</taxon>
        <taxon>Brassicales</taxon>
        <taxon>Brassicaceae</taxon>
        <taxon>Camelineae</taxon>
        <taxon>Arabidopsis</taxon>
    </lineage>
</organism>
<evidence type="ECO:0000256" key="10">
    <source>
        <dbReference type="ARBA" id="ARBA00023170"/>
    </source>
</evidence>
<evidence type="ECO:0000313" key="17">
    <source>
        <dbReference type="Proteomes" id="UP000694251"/>
    </source>
</evidence>
<keyword evidence="9 14" id="KW-0472">Membrane</keyword>
<feature type="chain" id="PRO_5035837787" evidence="15">
    <location>
        <begin position="20"/>
        <end position="1755"/>
    </location>
</feature>
<dbReference type="PANTHER" id="PTHR48062:SF52">
    <property type="entry name" value="RECEPTOR-LIKE PROTEIN 8-RELATED"/>
    <property type="match status" value="1"/>
</dbReference>
<dbReference type="Proteomes" id="UP000694251">
    <property type="component" value="Chromosome 7"/>
</dbReference>
<feature type="compositionally biased region" description="Polar residues" evidence="13">
    <location>
        <begin position="1313"/>
        <end position="1330"/>
    </location>
</feature>
<feature type="transmembrane region" description="Helical" evidence="14">
    <location>
        <begin position="875"/>
        <end position="898"/>
    </location>
</feature>
<protein>
    <submittedName>
        <fullName evidence="16">Leucine-rich repeat</fullName>
    </submittedName>
</protein>
<comment type="subcellular location">
    <subcellularLocation>
        <location evidence="1">Cell membrane</location>
        <topology evidence="1">Single-pass type I membrane protein</topology>
    </subcellularLocation>
</comment>
<reference evidence="16 17" key="1">
    <citation type="submission" date="2020-12" db="EMBL/GenBank/DDBJ databases">
        <title>Concerted genomic and epigenomic changes stabilize Arabidopsis allopolyploids.</title>
        <authorList>
            <person name="Chen Z."/>
        </authorList>
    </citation>
    <scope>NUCLEOTIDE SEQUENCE [LARGE SCALE GENOMIC DNA]</scope>
    <source>
        <strain evidence="16">As9502</strain>
        <tissue evidence="16">Leaf</tissue>
    </source>
</reference>
<keyword evidence="10" id="KW-0675">Receptor</keyword>
<comment type="similarity">
    <text evidence="2">Belongs to the RLP family.</text>
</comment>
<feature type="transmembrane region" description="Helical" evidence="14">
    <location>
        <begin position="1004"/>
        <end position="1023"/>
    </location>
</feature>
<keyword evidence="12" id="KW-0175">Coiled coil</keyword>
<dbReference type="EMBL" id="JAEFBJ010000007">
    <property type="protein sequence ID" value="KAG7588649.1"/>
    <property type="molecule type" value="Genomic_DNA"/>
</dbReference>
<evidence type="ECO:0000256" key="12">
    <source>
        <dbReference type="SAM" id="Coils"/>
    </source>
</evidence>
<dbReference type="InterPro" id="IPR051502">
    <property type="entry name" value="RLP_Defense_Trigger"/>
</dbReference>
<dbReference type="GO" id="GO:0005886">
    <property type="term" value="C:plasma membrane"/>
    <property type="evidence" value="ECO:0007669"/>
    <property type="project" value="UniProtKB-SubCell"/>
</dbReference>
<feature type="coiled-coil region" evidence="12">
    <location>
        <begin position="1625"/>
        <end position="1659"/>
    </location>
</feature>
<dbReference type="Pfam" id="PF00560">
    <property type="entry name" value="LRR_1"/>
    <property type="match status" value="6"/>
</dbReference>